<feature type="chain" id="PRO_5026668727" evidence="2">
    <location>
        <begin position="26"/>
        <end position="81"/>
    </location>
</feature>
<feature type="signal peptide" evidence="2">
    <location>
        <begin position="1"/>
        <end position="25"/>
    </location>
</feature>
<proteinExistence type="predicted"/>
<accession>A0A6M2DXZ7</accession>
<evidence type="ECO:0000256" key="2">
    <source>
        <dbReference type="SAM" id="SignalP"/>
    </source>
</evidence>
<sequence>MCRIRSTPIRLLITMLLQRLTLTNCWTYCPPPILQVSISISSSPTKNPEIRFLYLSRYIIILNTYFVTYFFTCLKELVHRF</sequence>
<organism evidence="3">
    <name type="scientific">Xenopsylla cheopis</name>
    <name type="common">Oriental rat flea</name>
    <name type="synonym">Pulex cheopis</name>
    <dbReference type="NCBI Taxonomy" id="163159"/>
    <lineage>
        <taxon>Eukaryota</taxon>
        <taxon>Metazoa</taxon>
        <taxon>Ecdysozoa</taxon>
        <taxon>Arthropoda</taxon>
        <taxon>Hexapoda</taxon>
        <taxon>Insecta</taxon>
        <taxon>Pterygota</taxon>
        <taxon>Neoptera</taxon>
        <taxon>Endopterygota</taxon>
        <taxon>Siphonaptera</taxon>
        <taxon>Pulicidae</taxon>
        <taxon>Xenopsyllinae</taxon>
        <taxon>Xenopsylla</taxon>
    </lineage>
</organism>
<dbReference type="AlphaFoldDB" id="A0A6M2DXZ7"/>
<evidence type="ECO:0000256" key="1">
    <source>
        <dbReference type="SAM" id="Phobius"/>
    </source>
</evidence>
<keyword evidence="2" id="KW-0732">Signal</keyword>
<keyword evidence="1" id="KW-0812">Transmembrane</keyword>
<dbReference type="EMBL" id="GIIL01006824">
    <property type="protein sequence ID" value="NOV50550.1"/>
    <property type="molecule type" value="Transcribed_RNA"/>
</dbReference>
<name>A0A6M2DXZ7_XENCH</name>
<protein>
    <submittedName>
        <fullName evidence="3">Putative secreted protein</fullName>
    </submittedName>
</protein>
<keyword evidence="1" id="KW-1133">Transmembrane helix</keyword>
<evidence type="ECO:0000313" key="3">
    <source>
        <dbReference type="EMBL" id="NOV50550.1"/>
    </source>
</evidence>
<reference evidence="3" key="1">
    <citation type="submission" date="2020-03" db="EMBL/GenBank/DDBJ databases">
        <title>Transcriptomic Profiling of the Digestive Tract of the Rat Flea, Xenopsylla cheopis, Following Blood Feeding and Infection with Yersinia pestis.</title>
        <authorList>
            <person name="Bland D.M."/>
            <person name="Martens C.A."/>
            <person name="Virtaneva K."/>
            <person name="Kanakabandi K."/>
            <person name="Long D."/>
            <person name="Rosenke R."/>
            <person name="Saturday G.A."/>
            <person name="Hoyt F.H."/>
            <person name="Bruno D.P."/>
            <person name="Ribeiro J.M.C."/>
            <person name="Hinnebusch J."/>
        </authorList>
    </citation>
    <scope>NUCLEOTIDE SEQUENCE</scope>
</reference>
<feature type="transmembrane region" description="Helical" evidence="1">
    <location>
        <begin position="51"/>
        <end position="71"/>
    </location>
</feature>
<keyword evidence="1" id="KW-0472">Membrane</keyword>